<sequence>MNKFATIPCSVRLLSIGSYVELIETNSRDQLLCGGRVLHAHLVTSGIARLTRIAAKLVTFYVECGKVLDARKVFDEMPKRDISGWVVMIGACARNGYYQESLDFFREMNKEGLKLDAFIVPSLLKASRNLLDREFGKMIHCLVLKCSFESDAFIVSSLIDMYSKVGEVGNARKVFDDLAKQDLVVFNAMISSYANNSQADEALNLVNDMKLLGIKLDIITWNALISGFSHMGNEEKVSEILELMCLDGYNPDVVSWTSIISGLVHNFQNEKAFDAFKQMLTHGLYPNSATITTLLPACTTLANMKHGKEIHGYSIVTGLEDHGFVRSALLDYYGKCGFISEAMILFHKMRKKTTVTFNSMIFCYANHGLSDKAVELFDQMEATGEELDHLTFTAILTACSHAGLTYIGQNLFLLMQNKYRIEPRLEHYACMVDLLGRAGKLVEAYEMIKTMRMEPDLFVWGALLGACRNHGNMELARIAAKHLAELEPENSGNGLLLTSLYANAGSWESVNGTDYKFEFVSNLYTEYGWFTRLFITLEAENPTEDSPLTFETCVQLDDRREPEVVQLFWETYFCNVEGNEVGDHEWDNEGIDDWYKELFDMENEWLHLFTEFLFNTKWNGTVFAERYCGMSTVGDSKVGCGNSRRR</sequence>
<proteinExistence type="predicted"/>
<dbReference type="PANTHER" id="PTHR47926">
    <property type="entry name" value="PENTATRICOPEPTIDE REPEAT-CONTAINING PROTEIN"/>
    <property type="match status" value="1"/>
</dbReference>
<feature type="repeat" description="PPR" evidence="2">
    <location>
        <begin position="353"/>
        <end position="387"/>
    </location>
</feature>
<dbReference type="GO" id="GO:0009451">
    <property type="term" value="P:RNA modification"/>
    <property type="evidence" value="ECO:0007669"/>
    <property type="project" value="InterPro"/>
</dbReference>
<keyword evidence="4" id="KW-1185">Reference proteome</keyword>
<dbReference type="NCBIfam" id="TIGR00756">
    <property type="entry name" value="PPR"/>
    <property type="match status" value="5"/>
</dbReference>
<dbReference type="EMBL" id="JAEFBK010000013">
    <property type="protein sequence ID" value="KAG7534844.1"/>
    <property type="molecule type" value="Genomic_DNA"/>
</dbReference>
<dbReference type="PROSITE" id="PS51375">
    <property type="entry name" value="PPR"/>
    <property type="match status" value="5"/>
</dbReference>
<dbReference type="InterPro" id="IPR002885">
    <property type="entry name" value="PPR_rpt"/>
</dbReference>
<dbReference type="Proteomes" id="UP000694240">
    <property type="component" value="Chromosome 13"/>
</dbReference>
<protein>
    <submittedName>
        <fullName evidence="3">Pentatricopeptide repeat</fullName>
    </submittedName>
</protein>
<dbReference type="AlphaFoldDB" id="A0A8T1XRF4"/>
<dbReference type="GO" id="GO:0003723">
    <property type="term" value="F:RNA binding"/>
    <property type="evidence" value="ECO:0007669"/>
    <property type="project" value="InterPro"/>
</dbReference>
<evidence type="ECO:0000256" key="2">
    <source>
        <dbReference type="PROSITE-ProRule" id="PRU00708"/>
    </source>
</evidence>
<accession>A0A8T1XRF4</accession>
<gene>
    <name evidence="3" type="ORF">ISN45_Aa08g023540</name>
</gene>
<reference evidence="3 4" key="1">
    <citation type="submission" date="2020-12" db="EMBL/GenBank/DDBJ databases">
        <title>Concerted genomic and epigenomic changes stabilize Arabidopsis allopolyploids.</title>
        <authorList>
            <person name="Chen Z."/>
        </authorList>
    </citation>
    <scope>NUCLEOTIDE SEQUENCE [LARGE SCALE GENOMIC DNA]</scope>
    <source>
        <strain evidence="3">Allo738</strain>
        <tissue evidence="3">Leaf</tissue>
    </source>
</reference>
<feature type="repeat" description="PPR" evidence="2">
    <location>
        <begin position="182"/>
        <end position="216"/>
    </location>
</feature>
<dbReference type="PANTHER" id="PTHR47926:SF487">
    <property type="entry name" value="REPEAT (TPR)-LIKE SUPERFAMILY PROTEIN, PUTATIVE-RELATED"/>
    <property type="match status" value="1"/>
</dbReference>
<evidence type="ECO:0000313" key="4">
    <source>
        <dbReference type="Proteomes" id="UP000694240"/>
    </source>
</evidence>
<dbReference type="FunFam" id="1.25.40.10:FF:001921">
    <property type="entry name" value="Pentatricopeptide repeat-containing protein mitochondrial"/>
    <property type="match status" value="1"/>
</dbReference>
<dbReference type="InterPro" id="IPR046848">
    <property type="entry name" value="E_motif"/>
</dbReference>
<evidence type="ECO:0000313" key="3">
    <source>
        <dbReference type="EMBL" id="KAG7534844.1"/>
    </source>
</evidence>
<dbReference type="FunFam" id="1.25.40.10:FF:001383">
    <property type="entry name" value="Pentatricopeptide repeat-containing protein mitochondrial"/>
    <property type="match status" value="1"/>
</dbReference>
<evidence type="ECO:0000256" key="1">
    <source>
        <dbReference type="ARBA" id="ARBA00022737"/>
    </source>
</evidence>
<feature type="repeat" description="PPR" evidence="2">
    <location>
        <begin position="252"/>
        <end position="286"/>
    </location>
</feature>
<dbReference type="Pfam" id="PF20431">
    <property type="entry name" value="E_motif"/>
    <property type="match status" value="1"/>
</dbReference>
<name>A0A8T1XRF4_9BRAS</name>
<feature type="repeat" description="PPR" evidence="2">
    <location>
        <begin position="81"/>
        <end position="115"/>
    </location>
</feature>
<organism evidence="3 4">
    <name type="scientific">Arabidopsis thaliana x Arabidopsis arenosa</name>
    <dbReference type="NCBI Taxonomy" id="1240361"/>
    <lineage>
        <taxon>Eukaryota</taxon>
        <taxon>Viridiplantae</taxon>
        <taxon>Streptophyta</taxon>
        <taxon>Embryophyta</taxon>
        <taxon>Tracheophyta</taxon>
        <taxon>Spermatophyta</taxon>
        <taxon>Magnoliopsida</taxon>
        <taxon>eudicotyledons</taxon>
        <taxon>Gunneridae</taxon>
        <taxon>Pentapetalae</taxon>
        <taxon>rosids</taxon>
        <taxon>malvids</taxon>
        <taxon>Brassicales</taxon>
        <taxon>Brassicaceae</taxon>
        <taxon>Camelineae</taxon>
        <taxon>Arabidopsis</taxon>
    </lineage>
</organism>
<dbReference type="InterPro" id="IPR046960">
    <property type="entry name" value="PPR_At4g14850-like_plant"/>
</dbReference>
<feature type="repeat" description="PPR" evidence="2">
    <location>
        <begin position="217"/>
        <end position="251"/>
    </location>
</feature>
<keyword evidence="1" id="KW-0677">Repeat</keyword>
<dbReference type="Pfam" id="PF13041">
    <property type="entry name" value="PPR_2"/>
    <property type="match status" value="3"/>
</dbReference>
<dbReference type="FunFam" id="1.25.40.10:FF:000090">
    <property type="entry name" value="Pentatricopeptide repeat-containing protein, chloroplastic"/>
    <property type="match status" value="1"/>
</dbReference>
<comment type="caution">
    <text evidence="3">The sequence shown here is derived from an EMBL/GenBank/DDBJ whole genome shotgun (WGS) entry which is preliminary data.</text>
</comment>
<dbReference type="Pfam" id="PF01535">
    <property type="entry name" value="PPR"/>
    <property type="match status" value="5"/>
</dbReference>